<dbReference type="Pfam" id="PF01694">
    <property type="entry name" value="Rhomboid"/>
    <property type="match status" value="1"/>
</dbReference>
<dbReference type="InterPro" id="IPR002610">
    <property type="entry name" value="Peptidase_S54_rhomboid-like"/>
</dbReference>
<evidence type="ECO:0000313" key="9">
    <source>
        <dbReference type="Proteomes" id="UP000824890"/>
    </source>
</evidence>
<keyword evidence="6" id="KW-0720">Serine protease</keyword>
<gene>
    <name evidence="8" type="ORF">HID58_021377</name>
</gene>
<evidence type="ECO:0000256" key="5">
    <source>
        <dbReference type="ARBA" id="ARBA00023136"/>
    </source>
</evidence>
<keyword evidence="6" id="KW-0645">Protease</keyword>
<accession>A0ABQ8CW95</accession>
<comment type="caution">
    <text evidence="8">The sequence shown here is derived from an EMBL/GenBank/DDBJ whole genome shotgun (WGS) entry which is preliminary data.</text>
</comment>
<reference evidence="8 9" key="1">
    <citation type="submission" date="2021-05" db="EMBL/GenBank/DDBJ databases">
        <title>Genome Assembly of Synthetic Allotetraploid Brassica napus Reveals Homoeologous Exchanges between Subgenomes.</title>
        <authorList>
            <person name="Davis J.T."/>
        </authorList>
    </citation>
    <scope>NUCLEOTIDE SEQUENCE [LARGE SCALE GENOMIC DNA]</scope>
    <source>
        <strain evidence="9">cv. Da-Ae</strain>
        <tissue evidence="8">Seedling</tissue>
    </source>
</reference>
<evidence type="ECO:0000259" key="7">
    <source>
        <dbReference type="Pfam" id="PF01694"/>
    </source>
</evidence>
<keyword evidence="3 6" id="KW-0812">Transmembrane</keyword>
<dbReference type="PANTHER" id="PTHR22936:SF80">
    <property type="entry name" value="RHOMBOID-LIKE PROTEIN 6, MITOCHONDRIAL"/>
    <property type="match status" value="1"/>
</dbReference>
<sequence length="307" mass="33506">MPSSKNGGNNTQWTAWLTPVIVLACIAVFIVVMFINDCPKTVAGANGDCVPRFLRSSDSMLLLIGRSDDSNPHCGFRLEKMGALDRSKVVNGNEKWRLVTSMWLHAGVVHLIVNMFNVVLIGFRLEKQFGFIRMGLIYLIAGLGGSILSALFLQNSISVGASGALLGLLGAMLSELLTNWTIYANKLAALFTILFIVAIDLAIGLLPWVDNFAHIGGFLTGFLLGFVILVRPQYGWEESGNSPSQYGAPRARSKYNPCQYLLFFIAAVLVVGGLAVGIVMLLKGENGNKLCKWCHQLDCIETSRWTC</sequence>
<evidence type="ECO:0000256" key="1">
    <source>
        <dbReference type="ARBA" id="ARBA00004141"/>
    </source>
</evidence>
<dbReference type="EMBL" id="JAGKQM010000006">
    <property type="protein sequence ID" value="KAH0921359.1"/>
    <property type="molecule type" value="Genomic_DNA"/>
</dbReference>
<dbReference type="Proteomes" id="UP000824890">
    <property type="component" value="Unassembled WGS sequence"/>
</dbReference>
<dbReference type="InterPro" id="IPR035952">
    <property type="entry name" value="Rhomboid-like_sf"/>
</dbReference>
<dbReference type="Gene3D" id="1.20.1540.10">
    <property type="entry name" value="Rhomboid-like"/>
    <property type="match status" value="1"/>
</dbReference>
<dbReference type="PANTHER" id="PTHR22936">
    <property type="entry name" value="RHOMBOID-RELATED"/>
    <property type="match status" value="1"/>
</dbReference>
<evidence type="ECO:0000313" key="8">
    <source>
        <dbReference type="EMBL" id="KAH0921359.1"/>
    </source>
</evidence>
<feature type="transmembrane region" description="Helical" evidence="6">
    <location>
        <begin position="102"/>
        <end position="123"/>
    </location>
</feature>
<dbReference type="EC" id="3.4.21.105" evidence="6"/>
<evidence type="ECO:0000256" key="3">
    <source>
        <dbReference type="ARBA" id="ARBA00022692"/>
    </source>
</evidence>
<feature type="transmembrane region" description="Helical" evidence="6">
    <location>
        <begin position="187"/>
        <end position="206"/>
    </location>
</feature>
<evidence type="ECO:0000256" key="2">
    <source>
        <dbReference type="ARBA" id="ARBA00009045"/>
    </source>
</evidence>
<organism evidence="8 9">
    <name type="scientific">Brassica napus</name>
    <name type="common">Rape</name>
    <dbReference type="NCBI Taxonomy" id="3708"/>
    <lineage>
        <taxon>Eukaryota</taxon>
        <taxon>Viridiplantae</taxon>
        <taxon>Streptophyta</taxon>
        <taxon>Embryophyta</taxon>
        <taxon>Tracheophyta</taxon>
        <taxon>Spermatophyta</taxon>
        <taxon>Magnoliopsida</taxon>
        <taxon>eudicotyledons</taxon>
        <taxon>Gunneridae</taxon>
        <taxon>Pentapetalae</taxon>
        <taxon>rosids</taxon>
        <taxon>malvids</taxon>
        <taxon>Brassicales</taxon>
        <taxon>Brassicaceae</taxon>
        <taxon>Brassiceae</taxon>
        <taxon>Brassica</taxon>
    </lineage>
</organism>
<feature type="transmembrane region" description="Helical" evidence="6">
    <location>
        <begin position="212"/>
        <end position="230"/>
    </location>
</feature>
<comment type="subcellular location">
    <subcellularLocation>
        <location evidence="1 6">Membrane</location>
        <topology evidence="1 6">Multi-pass membrane protein</topology>
    </subcellularLocation>
</comment>
<feature type="transmembrane region" description="Helical" evidence="6">
    <location>
        <begin position="260"/>
        <end position="282"/>
    </location>
</feature>
<keyword evidence="9" id="KW-1185">Reference proteome</keyword>
<feature type="transmembrane region" description="Helical" evidence="6">
    <location>
        <begin position="12"/>
        <end position="35"/>
    </location>
</feature>
<protein>
    <recommendedName>
        <fullName evidence="6">RHOMBOID-like protein</fullName>
        <ecNumber evidence="6">3.4.21.105</ecNumber>
    </recommendedName>
</protein>
<dbReference type="PROSITE" id="PS51257">
    <property type="entry name" value="PROKAR_LIPOPROTEIN"/>
    <property type="match status" value="1"/>
</dbReference>
<evidence type="ECO:0000256" key="4">
    <source>
        <dbReference type="ARBA" id="ARBA00022989"/>
    </source>
</evidence>
<name>A0ABQ8CW95_BRANA</name>
<keyword evidence="4 6" id="KW-1133">Transmembrane helix</keyword>
<dbReference type="SUPFAM" id="SSF144091">
    <property type="entry name" value="Rhomboid-like"/>
    <property type="match status" value="1"/>
</dbReference>
<comment type="function">
    <text evidence="6">Serine protease involved in intramembrane proteolysis.</text>
</comment>
<feature type="transmembrane region" description="Helical" evidence="6">
    <location>
        <begin position="159"/>
        <end position="180"/>
    </location>
</feature>
<feature type="transmembrane region" description="Helical" evidence="6">
    <location>
        <begin position="135"/>
        <end position="153"/>
    </location>
</feature>
<dbReference type="InterPro" id="IPR022764">
    <property type="entry name" value="Peptidase_S54_rhomboid_dom"/>
</dbReference>
<proteinExistence type="inferred from homology"/>
<comment type="similarity">
    <text evidence="2 6">Belongs to the peptidase S54 family.</text>
</comment>
<feature type="domain" description="Peptidase S54 rhomboid" evidence="7">
    <location>
        <begin position="93"/>
        <end position="229"/>
    </location>
</feature>
<evidence type="ECO:0000256" key="6">
    <source>
        <dbReference type="RuleBase" id="RU362115"/>
    </source>
</evidence>
<keyword evidence="6" id="KW-0378">Hydrolase</keyword>
<keyword evidence="5 6" id="KW-0472">Membrane</keyword>
<comment type="catalytic activity">
    <reaction evidence="6">
        <text>Cleaves type-1 transmembrane domains using a catalytic dyad composed of serine and histidine that are contributed by different transmembrane domains.</text>
        <dbReference type="EC" id="3.4.21.105"/>
    </reaction>
</comment>